<keyword evidence="3" id="KW-1185">Reference proteome</keyword>
<dbReference type="Proteomes" id="UP000250235">
    <property type="component" value="Unassembled WGS sequence"/>
</dbReference>
<organism evidence="2 3">
    <name type="scientific">Dorcoceras hygrometricum</name>
    <dbReference type="NCBI Taxonomy" id="472368"/>
    <lineage>
        <taxon>Eukaryota</taxon>
        <taxon>Viridiplantae</taxon>
        <taxon>Streptophyta</taxon>
        <taxon>Embryophyta</taxon>
        <taxon>Tracheophyta</taxon>
        <taxon>Spermatophyta</taxon>
        <taxon>Magnoliopsida</taxon>
        <taxon>eudicotyledons</taxon>
        <taxon>Gunneridae</taxon>
        <taxon>Pentapetalae</taxon>
        <taxon>asterids</taxon>
        <taxon>lamiids</taxon>
        <taxon>Lamiales</taxon>
        <taxon>Gesneriaceae</taxon>
        <taxon>Didymocarpoideae</taxon>
        <taxon>Trichosporeae</taxon>
        <taxon>Loxocarpinae</taxon>
        <taxon>Dorcoceras</taxon>
    </lineage>
</organism>
<sequence>MAARSTAVAHPYARLCRRSRATHGARQRACLSNLTQPVRKRSAGTAGQLVAITWLSGAINARPRAHNRARPETIFPKSGGGGDGWRRTAARREDDEERGGG</sequence>
<proteinExistence type="predicted"/>
<gene>
    <name evidence="2" type="ORF">F511_46312</name>
</gene>
<protein>
    <submittedName>
        <fullName evidence="2">Uncharacterized protein</fullName>
    </submittedName>
</protein>
<dbReference type="AlphaFoldDB" id="A0A2Z6ZTW8"/>
<feature type="region of interest" description="Disordered" evidence="1">
    <location>
        <begin position="63"/>
        <end position="101"/>
    </location>
</feature>
<name>A0A2Z6ZTW8_9LAMI</name>
<feature type="compositionally biased region" description="Basic and acidic residues" evidence="1">
    <location>
        <begin position="84"/>
        <end position="101"/>
    </location>
</feature>
<evidence type="ECO:0000313" key="3">
    <source>
        <dbReference type="Proteomes" id="UP000250235"/>
    </source>
</evidence>
<dbReference type="EMBL" id="KV102985">
    <property type="protein sequence ID" value="KZT76662.1"/>
    <property type="molecule type" value="Genomic_DNA"/>
</dbReference>
<accession>A0A2Z6ZTW8</accession>
<evidence type="ECO:0000256" key="1">
    <source>
        <dbReference type="SAM" id="MobiDB-lite"/>
    </source>
</evidence>
<reference evidence="2 3" key="1">
    <citation type="journal article" date="2015" name="Proc. Natl. Acad. Sci. U.S.A.">
        <title>The resurrection genome of Boea hygrometrica: A blueprint for survival of dehydration.</title>
        <authorList>
            <person name="Xiao L."/>
            <person name="Yang G."/>
            <person name="Zhang L."/>
            <person name="Yang X."/>
            <person name="Zhao S."/>
            <person name="Ji Z."/>
            <person name="Zhou Q."/>
            <person name="Hu M."/>
            <person name="Wang Y."/>
            <person name="Chen M."/>
            <person name="Xu Y."/>
            <person name="Jin H."/>
            <person name="Xiao X."/>
            <person name="Hu G."/>
            <person name="Bao F."/>
            <person name="Hu Y."/>
            <person name="Wan P."/>
            <person name="Li L."/>
            <person name="Deng X."/>
            <person name="Kuang T."/>
            <person name="Xiang C."/>
            <person name="Zhu J.K."/>
            <person name="Oliver M.J."/>
            <person name="He Y."/>
        </authorList>
    </citation>
    <scope>NUCLEOTIDE SEQUENCE [LARGE SCALE GENOMIC DNA]</scope>
    <source>
        <strain evidence="3">cv. XS01</strain>
    </source>
</reference>
<evidence type="ECO:0000313" key="2">
    <source>
        <dbReference type="EMBL" id="KZT76662.1"/>
    </source>
</evidence>